<reference evidence="1 2" key="1">
    <citation type="journal article" date="2024" name="Nat. Commun.">
        <title>Phylogenomics reveals the evolutionary origins of lichenization in chlorophyte algae.</title>
        <authorList>
            <person name="Puginier C."/>
            <person name="Libourel C."/>
            <person name="Otte J."/>
            <person name="Skaloud P."/>
            <person name="Haon M."/>
            <person name="Grisel S."/>
            <person name="Petersen M."/>
            <person name="Berrin J.G."/>
            <person name="Delaux P.M."/>
            <person name="Dal Grande F."/>
            <person name="Keller J."/>
        </authorList>
    </citation>
    <scope>NUCLEOTIDE SEQUENCE [LARGE SCALE GENOMIC DNA]</scope>
    <source>
        <strain evidence="1 2">SAG 2523</strain>
    </source>
</reference>
<name>A0AAW1SSX7_9CHLO</name>
<keyword evidence="2" id="KW-1185">Reference proteome</keyword>
<sequence>MTSMILRMVLQAKDITVVYGGRLPVLQSTPQPVESFQWSSQEIEEQATGRAAAHLQKHYAPHGVHVIALPGYEWLKPIDVVVDDKVAVQEAVDKYKAVNTLTYGKLRYLLLVAMAGDLMTVYAMPLAENLTVEKLVNLVPAFEVGSQRVILPQSNYLLPSRHANVNLQLEPVGHSWYLSSPQRVHTFASSLLMTLQHVHASGFVHRDVRADNVVETPGGWTLIDWEMSGKEGAQIF</sequence>
<dbReference type="EMBL" id="JALJOV010000932">
    <property type="protein sequence ID" value="KAK9858390.1"/>
    <property type="molecule type" value="Genomic_DNA"/>
</dbReference>
<comment type="caution">
    <text evidence="1">The sequence shown here is derived from an EMBL/GenBank/DDBJ whole genome shotgun (WGS) entry which is preliminary data.</text>
</comment>
<evidence type="ECO:0000313" key="1">
    <source>
        <dbReference type="EMBL" id="KAK9858390.1"/>
    </source>
</evidence>
<gene>
    <name evidence="1" type="ORF">WJX84_001182</name>
</gene>
<proteinExistence type="predicted"/>
<dbReference type="Gene3D" id="1.10.510.10">
    <property type="entry name" value="Transferase(Phosphotransferase) domain 1"/>
    <property type="match status" value="1"/>
</dbReference>
<dbReference type="Proteomes" id="UP001485043">
    <property type="component" value="Unassembled WGS sequence"/>
</dbReference>
<accession>A0AAW1SSX7</accession>
<protein>
    <recommendedName>
        <fullName evidence="3">Protein kinase domain-containing protein</fullName>
    </recommendedName>
</protein>
<dbReference type="SUPFAM" id="SSF56112">
    <property type="entry name" value="Protein kinase-like (PK-like)"/>
    <property type="match status" value="1"/>
</dbReference>
<organism evidence="1 2">
    <name type="scientific">Apatococcus fuscideae</name>
    <dbReference type="NCBI Taxonomy" id="2026836"/>
    <lineage>
        <taxon>Eukaryota</taxon>
        <taxon>Viridiplantae</taxon>
        <taxon>Chlorophyta</taxon>
        <taxon>core chlorophytes</taxon>
        <taxon>Trebouxiophyceae</taxon>
        <taxon>Chlorellales</taxon>
        <taxon>Chlorellaceae</taxon>
        <taxon>Apatococcus</taxon>
    </lineage>
</organism>
<dbReference type="AlphaFoldDB" id="A0AAW1SSX7"/>
<dbReference type="InterPro" id="IPR011009">
    <property type="entry name" value="Kinase-like_dom_sf"/>
</dbReference>
<evidence type="ECO:0008006" key="3">
    <source>
        <dbReference type="Google" id="ProtNLM"/>
    </source>
</evidence>
<evidence type="ECO:0000313" key="2">
    <source>
        <dbReference type="Proteomes" id="UP001485043"/>
    </source>
</evidence>